<organism evidence="4 5">
    <name type="scientific">Schaalia hyovaginalis</name>
    <dbReference type="NCBI Taxonomy" id="29316"/>
    <lineage>
        <taxon>Bacteria</taxon>
        <taxon>Bacillati</taxon>
        <taxon>Actinomycetota</taxon>
        <taxon>Actinomycetes</taxon>
        <taxon>Actinomycetales</taxon>
        <taxon>Actinomycetaceae</taxon>
        <taxon>Schaalia</taxon>
    </lineage>
</organism>
<feature type="transmembrane region" description="Helical" evidence="2">
    <location>
        <begin position="6"/>
        <end position="27"/>
    </location>
</feature>
<evidence type="ECO:0000313" key="5">
    <source>
        <dbReference type="Proteomes" id="UP000617426"/>
    </source>
</evidence>
<gene>
    <name evidence="4" type="ORF">HD592_000038</name>
</gene>
<keyword evidence="4" id="KW-0808">Transferase</keyword>
<dbReference type="PANTHER" id="PTHR30492:SF0">
    <property type="entry name" value="METHYLGLYOXAL SYNTHASE"/>
    <property type="match status" value="1"/>
</dbReference>
<dbReference type="GO" id="GO:0019242">
    <property type="term" value="P:methylglyoxal biosynthetic process"/>
    <property type="evidence" value="ECO:0007669"/>
    <property type="project" value="InterPro"/>
</dbReference>
<dbReference type="GO" id="GO:0016301">
    <property type="term" value="F:kinase activity"/>
    <property type="evidence" value="ECO:0007669"/>
    <property type="project" value="UniProtKB-KW"/>
</dbReference>
<proteinExistence type="predicted"/>
<protein>
    <submittedName>
        <fullName evidence="4">Diacylglycerol kinase family enzyme</fullName>
    </submittedName>
</protein>
<keyword evidence="5" id="KW-1185">Reference proteome</keyword>
<keyword evidence="4" id="KW-0418">Kinase</keyword>
<keyword evidence="2" id="KW-0472">Membrane</keyword>
<dbReference type="AlphaFoldDB" id="A0A923IWM4"/>
<dbReference type="SUPFAM" id="SSF111331">
    <property type="entry name" value="NAD kinase/diacylglycerol kinase-like"/>
    <property type="match status" value="1"/>
</dbReference>
<sequence>MSVTAWILLGIVCLAGIGVRFLSRFLLARDQRIATTRKAMLDPALANDPERGRPRPWVIVNPSKHEDLAAFKASVNATAAELGVPHVHWITTTPEDPGTGQAIEAIAEGASLVIASGGDGTVRAVAAGLAGTGVRMGILPAGTGNVLARNLSIPIDDAEQAVRVALGPEHRLVDCGWLRLDAVDEPSSIPAEGMLVRAARTAAAARGADMEEPSSLPATDEYSFVVIAGLGFDGETMASTDSDLKKRIGWFAYVVAALGAIAREGTKLRLLLRDPLPAEDPVGDAPSPNEGSPTIAGSATLEGVRVDDAPDQELAWIESRTLMFANCGLLPLITLAPAARLDDGLLDVMAVSTQSGLLGWADLSWKILAQGTGARTFNPPASTGSVRFRQAKGASVLAQSPQVVQVDGDAIGTARAVHVRLDRGALDIAVPPAE</sequence>
<keyword evidence="2" id="KW-0812">Transmembrane</keyword>
<dbReference type="Gene3D" id="2.60.200.40">
    <property type="match status" value="1"/>
</dbReference>
<feature type="region of interest" description="Disordered" evidence="1">
    <location>
        <begin position="279"/>
        <end position="302"/>
    </location>
</feature>
<dbReference type="InterPro" id="IPR004363">
    <property type="entry name" value="Methylgl_synth"/>
</dbReference>
<dbReference type="RefSeq" id="WP_184451192.1">
    <property type="nucleotide sequence ID" value="NZ_JACHMK010000001.1"/>
</dbReference>
<accession>A0A923IWM4</accession>
<dbReference type="PROSITE" id="PS50146">
    <property type="entry name" value="DAGK"/>
    <property type="match status" value="1"/>
</dbReference>
<evidence type="ECO:0000259" key="3">
    <source>
        <dbReference type="PROSITE" id="PS50146"/>
    </source>
</evidence>
<dbReference type="PANTHER" id="PTHR30492">
    <property type="entry name" value="METHYLGLYOXAL SYNTHASE"/>
    <property type="match status" value="1"/>
</dbReference>
<name>A0A923IWM4_9ACTO</name>
<dbReference type="Pfam" id="PF00781">
    <property type="entry name" value="DAGK_cat"/>
    <property type="match status" value="1"/>
</dbReference>
<dbReference type="Proteomes" id="UP000617426">
    <property type="component" value="Unassembled WGS sequence"/>
</dbReference>
<evidence type="ECO:0000256" key="2">
    <source>
        <dbReference type="SAM" id="Phobius"/>
    </source>
</evidence>
<dbReference type="InterPro" id="IPR001206">
    <property type="entry name" value="Diacylglycerol_kinase_cat_dom"/>
</dbReference>
<dbReference type="GO" id="GO:0008929">
    <property type="term" value="F:methylglyoxal synthase activity"/>
    <property type="evidence" value="ECO:0007669"/>
    <property type="project" value="InterPro"/>
</dbReference>
<dbReference type="InterPro" id="IPR016064">
    <property type="entry name" value="NAD/diacylglycerol_kinase_sf"/>
</dbReference>
<dbReference type="InterPro" id="IPR017438">
    <property type="entry name" value="ATP-NAD_kinase_N"/>
</dbReference>
<evidence type="ECO:0000313" key="4">
    <source>
        <dbReference type="EMBL" id="MBB6333473.1"/>
    </source>
</evidence>
<dbReference type="Gene3D" id="3.40.50.10330">
    <property type="entry name" value="Probable inorganic polyphosphate/atp-NAD kinase, domain 1"/>
    <property type="match status" value="1"/>
</dbReference>
<feature type="domain" description="DAGKc" evidence="3">
    <location>
        <begin position="51"/>
        <end position="182"/>
    </location>
</feature>
<dbReference type="GO" id="GO:0005829">
    <property type="term" value="C:cytosol"/>
    <property type="evidence" value="ECO:0007669"/>
    <property type="project" value="TreeGrafter"/>
</dbReference>
<dbReference type="EMBL" id="JACHMK010000001">
    <property type="protein sequence ID" value="MBB6333473.1"/>
    <property type="molecule type" value="Genomic_DNA"/>
</dbReference>
<keyword evidence="2" id="KW-1133">Transmembrane helix</keyword>
<evidence type="ECO:0000256" key="1">
    <source>
        <dbReference type="SAM" id="MobiDB-lite"/>
    </source>
</evidence>
<dbReference type="SMART" id="SM00046">
    <property type="entry name" value="DAGKc"/>
    <property type="match status" value="1"/>
</dbReference>
<comment type="caution">
    <text evidence="4">The sequence shown here is derived from an EMBL/GenBank/DDBJ whole genome shotgun (WGS) entry which is preliminary data.</text>
</comment>
<reference evidence="4" key="1">
    <citation type="submission" date="2020-08" db="EMBL/GenBank/DDBJ databases">
        <title>Sequencing the genomes of 1000 actinobacteria strains.</title>
        <authorList>
            <person name="Klenk H.-P."/>
        </authorList>
    </citation>
    <scope>NUCLEOTIDE SEQUENCE</scope>
    <source>
        <strain evidence="4">DSM 10695</strain>
    </source>
</reference>